<gene>
    <name evidence="1" type="ORF">CSSPJE1EN2_LOCUS14850</name>
</gene>
<protein>
    <submittedName>
        <fullName evidence="1">Uncharacterized protein</fullName>
    </submittedName>
</protein>
<evidence type="ECO:0000313" key="2">
    <source>
        <dbReference type="Proteomes" id="UP001497522"/>
    </source>
</evidence>
<dbReference type="EMBL" id="OZ023703">
    <property type="protein sequence ID" value="CAK9872253.1"/>
    <property type="molecule type" value="Genomic_DNA"/>
</dbReference>
<evidence type="ECO:0000313" key="1">
    <source>
        <dbReference type="EMBL" id="CAK9872253.1"/>
    </source>
</evidence>
<sequence length="84" mass="9482">MFVCLSDFTPFVLPNLVPRLSFWHYRSTRVINGGRQNSSVGLASAYKTNNVAEFLTVLRTVRNSISSCAQRVEEKQIPGLRKAH</sequence>
<reference evidence="1 2" key="1">
    <citation type="submission" date="2024-03" db="EMBL/GenBank/DDBJ databases">
        <authorList>
            <consortium name="ELIXIR-Norway"/>
            <consortium name="Elixir Norway"/>
        </authorList>
    </citation>
    <scope>NUCLEOTIDE SEQUENCE [LARGE SCALE GENOMIC DNA]</scope>
</reference>
<proteinExistence type="predicted"/>
<keyword evidence="2" id="KW-1185">Reference proteome</keyword>
<accession>A0ABP1BAK6</accession>
<organism evidence="1 2">
    <name type="scientific">Sphagnum jensenii</name>
    <dbReference type="NCBI Taxonomy" id="128206"/>
    <lineage>
        <taxon>Eukaryota</taxon>
        <taxon>Viridiplantae</taxon>
        <taxon>Streptophyta</taxon>
        <taxon>Embryophyta</taxon>
        <taxon>Bryophyta</taxon>
        <taxon>Sphagnophytina</taxon>
        <taxon>Sphagnopsida</taxon>
        <taxon>Sphagnales</taxon>
        <taxon>Sphagnaceae</taxon>
        <taxon>Sphagnum</taxon>
    </lineage>
</organism>
<dbReference type="Proteomes" id="UP001497522">
    <property type="component" value="Chromosome 2"/>
</dbReference>
<name>A0ABP1BAK6_9BRYO</name>